<dbReference type="CDD" id="cd12148">
    <property type="entry name" value="fungal_TF_MHR"/>
    <property type="match status" value="1"/>
</dbReference>
<evidence type="ECO:0000256" key="5">
    <source>
        <dbReference type="ARBA" id="ARBA00023125"/>
    </source>
</evidence>
<feature type="compositionally biased region" description="Basic and acidic residues" evidence="8">
    <location>
        <begin position="157"/>
        <end position="170"/>
    </location>
</feature>
<dbReference type="STRING" id="1380566.A0A179FVQ0"/>
<dbReference type="GO" id="GO:0005634">
    <property type="term" value="C:nucleus"/>
    <property type="evidence" value="ECO:0007669"/>
    <property type="project" value="UniProtKB-SubCell"/>
</dbReference>
<feature type="region of interest" description="Disordered" evidence="8">
    <location>
        <begin position="739"/>
        <end position="793"/>
    </location>
</feature>
<keyword evidence="2" id="KW-0479">Metal-binding</keyword>
<feature type="compositionally biased region" description="Polar residues" evidence="8">
    <location>
        <begin position="832"/>
        <end position="843"/>
    </location>
</feature>
<evidence type="ECO:0000256" key="1">
    <source>
        <dbReference type="ARBA" id="ARBA00004123"/>
    </source>
</evidence>
<proteinExistence type="predicted"/>
<reference evidence="10 11" key="1">
    <citation type="journal article" date="2016" name="PLoS Pathog.">
        <title>Biosynthesis of antibiotic leucinostatins in bio-control fungus Purpureocillium lilacinum and their inhibition on phytophthora revealed by genome mining.</title>
        <authorList>
            <person name="Wang G."/>
            <person name="Liu Z."/>
            <person name="Lin R."/>
            <person name="Li E."/>
            <person name="Mao Z."/>
            <person name="Ling J."/>
            <person name="Yang Y."/>
            <person name="Yin W.B."/>
            <person name="Xie B."/>
        </authorList>
    </citation>
    <scope>NUCLEOTIDE SEQUENCE [LARGE SCALE GENOMIC DNA]</scope>
    <source>
        <strain evidence="10">170</strain>
    </source>
</reference>
<keyword evidence="6" id="KW-0804">Transcription</keyword>
<evidence type="ECO:0000256" key="7">
    <source>
        <dbReference type="ARBA" id="ARBA00023242"/>
    </source>
</evidence>
<dbReference type="Pfam" id="PF00172">
    <property type="entry name" value="Zn_clus"/>
    <property type="match status" value="1"/>
</dbReference>
<dbReference type="KEGG" id="pchm:VFPPC_02292"/>
<dbReference type="GO" id="GO:0008270">
    <property type="term" value="F:zinc ion binding"/>
    <property type="evidence" value="ECO:0007669"/>
    <property type="project" value="InterPro"/>
</dbReference>
<dbReference type="SMART" id="SM00906">
    <property type="entry name" value="Fungal_trans"/>
    <property type="match status" value="1"/>
</dbReference>
<dbReference type="PANTHER" id="PTHR47782">
    <property type="entry name" value="ZN(II)2CYS6 TRANSCRIPTION FACTOR (EUROFUNG)-RELATED"/>
    <property type="match status" value="1"/>
</dbReference>
<feature type="compositionally biased region" description="Polar residues" evidence="8">
    <location>
        <begin position="755"/>
        <end position="772"/>
    </location>
</feature>
<feature type="region of interest" description="Disordered" evidence="8">
    <location>
        <begin position="214"/>
        <end position="236"/>
    </location>
</feature>
<dbReference type="InterPro" id="IPR052202">
    <property type="entry name" value="Yeast_MetPath_Reg"/>
</dbReference>
<dbReference type="CDD" id="cd14723">
    <property type="entry name" value="ZIP_Ppr1"/>
    <property type="match status" value="1"/>
</dbReference>
<keyword evidence="3" id="KW-0862">Zinc</keyword>
<comment type="caution">
    <text evidence="10">The sequence shown here is derived from an EMBL/GenBank/DDBJ whole genome shotgun (WGS) entry which is preliminary data.</text>
</comment>
<feature type="region of interest" description="Disordered" evidence="8">
    <location>
        <begin position="134"/>
        <end position="190"/>
    </location>
</feature>
<feature type="region of interest" description="Disordered" evidence="8">
    <location>
        <begin position="1"/>
        <end position="54"/>
    </location>
</feature>
<dbReference type="GO" id="GO:0000981">
    <property type="term" value="F:DNA-binding transcription factor activity, RNA polymerase II-specific"/>
    <property type="evidence" value="ECO:0007669"/>
    <property type="project" value="InterPro"/>
</dbReference>
<evidence type="ECO:0000256" key="2">
    <source>
        <dbReference type="ARBA" id="ARBA00022723"/>
    </source>
</evidence>
<evidence type="ECO:0000256" key="4">
    <source>
        <dbReference type="ARBA" id="ARBA00023015"/>
    </source>
</evidence>
<dbReference type="OrthoDB" id="2399539at2759"/>
<dbReference type="GeneID" id="28845959"/>
<dbReference type="SMART" id="SM00066">
    <property type="entry name" value="GAL4"/>
    <property type="match status" value="1"/>
</dbReference>
<gene>
    <name evidence="10" type="ORF">VFPPC_02292</name>
</gene>
<dbReference type="InterPro" id="IPR001138">
    <property type="entry name" value="Zn2Cys6_DnaBD"/>
</dbReference>
<evidence type="ECO:0000259" key="9">
    <source>
        <dbReference type="PROSITE" id="PS50048"/>
    </source>
</evidence>
<dbReference type="SUPFAM" id="SSF57701">
    <property type="entry name" value="Zn2/Cys6 DNA-binding domain"/>
    <property type="match status" value="1"/>
</dbReference>
<protein>
    <submittedName>
        <fullName evidence="10">Fungal specific transcription factor domain-containing protein</fullName>
    </submittedName>
</protein>
<feature type="compositionally biased region" description="Polar residues" evidence="8">
    <location>
        <begin position="38"/>
        <end position="54"/>
    </location>
</feature>
<keyword evidence="5" id="KW-0238">DNA-binding</keyword>
<feature type="compositionally biased region" description="Polar residues" evidence="8">
    <location>
        <begin position="395"/>
        <end position="405"/>
    </location>
</feature>
<keyword evidence="11" id="KW-1185">Reference proteome</keyword>
<feature type="compositionally biased region" description="Low complexity" evidence="8">
    <location>
        <begin position="179"/>
        <end position="190"/>
    </location>
</feature>
<dbReference type="GO" id="GO:0045944">
    <property type="term" value="P:positive regulation of transcription by RNA polymerase II"/>
    <property type="evidence" value="ECO:0007669"/>
    <property type="project" value="TreeGrafter"/>
</dbReference>
<keyword evidence="4" id="KW-0805">Transcription regulation</keyword>
<feature type="domain" description="Zn(2)-C6 fungal-type" evidence="9">
    <location>
        <begin position="60"/>
        <end position="89"/>
    </location>
</feature>
<dbReference type="InterPro" id="IPR007219">
    <property type="entry name" value="XnlR_reg_dom"/>
</dbReference>
<feature type="region of interest" description="Disordered" evidence="8">
    <location>
        <begin position="394"/>
        <end position="420"/>
    </location>
</feature>
<dbReference type="Pfam" id="PF04082">
    <property type="entry name" value="Fungal_trans"/>
    <property type="match status" value="1"/>
</dbReference>
<evidence type="ECO:0000256" key="6">
    <source>
        <dbReference type="ARBA" id="ARBA00023163"/>
    </source>
</evidence>
<dbReference type="CDD" id="cd00067">
    <property type="entry name" value="GAL4"/>
    <property type="match status" value="1"/>
</dbReference>
<dbReference type="GO" id="GO:0006351">
    <property type="term" value="P:DNA-templated transcription"/>
    <property type="evidence" value="ECO:0007669"/>
    <property type="project" value="InterPro"/>
</dbReference>
<evidence type="ECO:0000256" key="8">
    <source>
        <dbReference type="SAM" id="MobiDB-lite"/>
    </source>
</evidence>
<name>A0A179FVQ0_METCM</name>
<evidence type="ECO:0000313" key="11">
    <source>
        <dbReference type="Proteomes" id="UP000078397"/>
    </source>
</evidence>
<organism evidence="10 11">
    <name type="scientific">Pochonia chlamydosporia 170</name>
    <dbReference type="NCBI Taxonomy" id="1380566"/>
    <lineage>
        <taxon>Eukaryota</taxon>
        <taxon>Fungi</taxon>
        <taxon>Dikarya</taxon>
        <taxon>Ascomycota</taxon>
        <taxon>Pezizomycotina</taxon>
        <taxon>Sordariomycetes</taxon>
        <taxon>Hypocreomycetidae</taxon>
        <taxon>Hypocreales</taxon>
        <taxon>Clavicipitaceae</taxon>
        <taxon>Pochonia</taxon>
    </lineage>
</organism>
<dbReference type="RefSeq" id="XP_018146229.1">
    <property type="nucleotide sequence ID" value="XM_018281965.1"/>
</dbReference>
<dbReference type="Proteomes" id="UP000078397">
    <property type="component" value="Unassembled WGS sequence"/>
</dbReference>
<dbReference type="InterPro" id="IPR036864">
    <property type="entry name" value="Zn2-C6_fun-type_DNA-bd_sf"/>
</dbReference>
<dbReference type="PANTHER" id="PTHR47782:SF1">
    <property type="entry name" value="PYRIMIDINE PATHWAY REGULATORY PROTEIN 1"/>
    <property type="match status" value="1"/>
</dbReference>
<dbReference type="PROSITE" id="PS00463">
    <property type="entry name" value="ZN2_CY6_FUNGAL_1"/>
    <property type="match status" value="1"/>
</dbReference>
<evidence type="ECO:0000313" key="10">
    <source>
        <dbReference type="EMBL" id="OAQ69692.1"/>
    </source>
</evidence>
<dbReference type="Gene3D" id="4.10.240.10">
    <property type="entry name" value="Zn(2)-C6 fungal-type DNA-binding domain"/>
    <property type="match status" value="1"/>
</dbReference>
<dbReference type="GO" id="GO:0043565">
    <property type="term" value="F:sequence-specific DNA binding"/>
    <property type="evidence" value="ECO:0007669"/>
    <property type="project" value="TreeGrafter"/>
</dbReference>
<dbReference type="PROSITE" id="PS50048">
    <property type="entry name" value="ZN2_CY6_FUNGAL_2"/>
    <property type="match status" value="1"/>
</dbReference>
<dbReference type="AlphaFoldDB" id="A0A179FVQ0"/>
<dbReference type="EMBL" id="LSBJ02000002">
    <property type="protein sequence ID" value="OAQ69692.1"/>
    <property type="molecule type" value="Genomic_DNA"/>
</dbReference>
<keyword evidence="7" id="KW-0539">Nucleus</keyword>
<accession>A0A179FVQ0</accession>
<sequence>MAISRSAGASGHERKRKRQRRDSPDDYLSDNSNKDGSDTSQHAADSSSAGQSTNFRNVSACSRCRSRKNRCDQRLPSCSSCAKVGASCVGYDVITKREIPRSYVYYLECRVEELERLLVSNGISFPPASNLDLCSRKNNKGDRAKPTSSDRNGTPDYEEHPHQDHGKTLDLADCSDNPSSTSASDSSNSASLSTHTAAAFMTLTFHTIQTSISDKKHTLKDSTKRHRPSETVHSAPLTLPDKSLGLQLVRAYFNRANPQIPILQSGCFMNIFERAYSGEGNALRPREKYMLNMVFAIGSSHGFVGEQAKDMAMESSSLVTKRSKNNASPEEYYSRAIVHFDTCLKSDISSLEVLQAILLMASYSLLRPVMPGVWYIVGMAMRVAVDLGLHCEASNPPTHTHNGTEPSKPESAEDDQVQSEQTVYTRIRELRRRLWWCTYSLDRLVSISVGRPFSISDQDISTPLPSLQEDDVETEAIYSSPGGSQDQQKSYRYITHHFIKLRLLQSDIYATTRNYEEATLNAAPQSSGKLTDFKLTHTVASTPSLESERLWLENMEKQLREWKATAPTTDVTGVAFPKAIFEFYYWQTIMLLYQRNAKIPTLIQEVKTILHDLQLSKTPVPNKDKATHRRYLKIAEAGQKVLRMYRQRHLIGCIKYTYSSALYLFSVAISYLHAVAQSSAVRSRLSPDDMDFTILAAKSIFSDMLDTCSDANLWMDAFELTAKATTKITRLYGDFGQQSQQTDWDEDEAVPDAPDSTSLLPNVSTGTDTGFQSDIHPTPRPATSSYPSPEENTECWDFANESKSFDFTDDNASALDTMLPPLSPLGSLGSSQENSETLSTSDKTSSKEFLDLETIWQLDSLATEAPHLFRTMSQEHYTKENGMLPVAWMSPSQLCSPQSLARLG</sequence>
<evidence type="ECO:0000256" key="3">
    <source>
        <dbReference type="ARBA" id="ARBA00022833"/>
    </source>
</evidence>
<comment type="subcellular location">
    <subcellularLocation>
        <location evidence="1">Nucleus</location>
    </subcellularLocation>
</comment>
<feature type="region of interest" description="Disordered" evidence="8">
    <location>
        <begin position="819"/>
        <end position="844"/>
    </location>
</feature>